<dbReference type="Gene3D" id="3.40.50.720">
    <property type="entry name" value="NAD(P)-binding Rossmann-like Domain"/>
    <property type="match status" value="1"/>
</dbReference>
<organism evidence="1 2">
    <name type="scientific">Durusdinium trenchii</name>
    <dbReference type="NCBI Taxonomy" id="1381693"/>
    <lineage>
        <taxon>Eukaryota</taxon>
        <taxon>Sar</taxon>
        <taxon>Alveolata</taxon>
        <taxon>Dinophyceae</taxon>
        <taxon>Suessiales</taxon>
        <taxon>Symbiodiniaceae</taxon>
        <taxon>Durusdinium</taxon>
    </lineage>
</organism>
<proteinExistence type="predicted"/>
<dbReference type="EMBL" id="CAXAMN010012113">
    <property type="protein sequence ID" value="CAK9037246.1"/>
    <property type="molecule type" value="Genomic_DNA"/>
</dbReference>
<reference evidence="1 2" key="1">
    <citation type="submission" date="2024-02" db="EMBL/GenBank/DDBJ databases">
        <authorList>
            <person name="Chen Y."/>
            <person name="Shah S."/>
            <person name="Dougan E. K."/>
            <person name="Thang M."/>
            <person name="Chan C."/>
        </authorList>
    </citation>
    <scope>NUCLEOTIDE SEQUENCE [LARGE SCALE GENOMIC DNA]</scope>
</reference>
<comment type="caution">
    <text evidence="1">The sequence shown here is derived from an EMBL/GenBank/DDBJ whole genome shotgun (WGS) entry which is preliminary data.</text>
</comment>
<sequence>MAGESNFEGFQALQNSEKPAVLVLGGTKFMGKAFVGEVLDKARVCVVNRGKTYWAADPFADRVARVRADRDESATFASSVREATRRLGSDWDCVVDFSGFTGEDVKASLTGLAGAFKMYIYISSDSIYEVSAWAYDKWKPRRSSSGGYETSVSEHLANRPEDKEQQDVLNNADSYGHEKLQGEERLLQDLPPGRRGLILRLPDVIGPFDSTHRLWAYWHWLRVGEMGAPPPQVQSYKRKRKMFDADGLEVPQASGDCQLAVVYSLDVAKFLARLVMQPPAALESRADVINLCCDEQLQLSAFLERFFVVAGGDRKRPRMAPEQNPKLYLPSVDRPWPLNCTRAKEVYGFQPAPLDEVLRCCVDFFEEGCAKFPEEAKKAAQKLPSEPAAYALKLLEAQQCSRERPMG</sequence>
<name>A0ABP0LDL3_9DINO</name>
<dbReference type="PANTHER" id="PTHR43725">
    <property type="entry name" value="UDP-GLUCOSE 4-EPIMERASE"/>
    <property type="match status" value="1"/>
</dbReference>
<dbReference type="InterPro" id="IPR036291">
    <property type="entry name" value="NAD(P)-bd_dom_sf"/>
</dbReference>
<keyword evidence="2" id="KW-1185">Reference proteome</keyword>
<evidence type="ECO:0000313" key="2">
    <source>
        <dbReference type="Proteomes" id="UP001642484"/>
    </source>
</evidence>
<dbReference type="SUPFAM" id="SSF51735">
    <property type="entry name" value="NAD(P)-binding Rossmann-fold domains"/>
    <property type="match status" value="1"/>
</dbReference>
<gene>
    <name evidence="1" type="ORF">CCMP2556_LOCUS20601</name>
</gene>
<dbReference type="Proteomes" id="UP001642484">
    <property type="component" value="Unassembled WGS sequence"/>
</dbReference>
<evidence type="ECO:0000313" key="1">
    <source>
        <dbReference type="EMBL" id="CAK9037246.1"/>
    </source>
</evidence>
<accession>A0ABP0LDL3</accession>
<protein>
    <submittedName>
        <fullName evidence="1">Uncharacterized protein</fullName>
    </submittedName>
</protein>
<dbReference type="PANTHER" id="PTHR43725:SF32">
    <property type="entry name" value="NAD-DEPENDENT EPIMERASE_DEHYDRATASE DOMAIN-CONTAINING PROTEIN"/>
    <property type="match status" value="1"/>
</dbReference>